<keyword evidence="3" id="KW-1185">Reference proteome</keyword>
<dbReference type="InterPro" id="IPR027417">
    <property type="entry name" value="P-loop_NTPase"/>
</dbReference>
<keyword evidence="1" id="KW-0175">Coiled coil</keyword>
<dbReference type="Pfam" id="PF12532">
    <property type="entry name" value="DUF3732"/>
    <property type="match status" value="1"/>
</dbReference>
<dbReference type="OrthoDB" id="103556at2"/>
<evidence type="ECO:0000256" key="1">
    <source>
        <dbReference type="SAM" id="Coils"/>
    </source>
</evidence>
<reference evidence="2 3" key="1">
    <citation type="submission" date="2017-08" db="EMBL/GenBank/DDBJ databases">
        <title>Complete genome of Colwellia sp. NB097-1, a psychrophile bacterium ioslated from Bering Sea.</title>
        <authorList>
            <person name="Chen X."/>
        </authorList>
    </citation>
    <scope>NUCLEOTIDE SEQUENCE [LARGE SCALE GENOMIC DNA]</scope>
    <source>
        <strain evidence="2 3">NB097-1</strain>
    </source>
</reference>
<dbReference type="EMBL" id="CP020465">
    <property type="protein sequence ID" value="ASP48563.1"/>
    <property type="molecule type" value="Genomic_DNA"/>
</dbReference>
<dbReference type="Proteomes" id="UP000202259">
    <property type="component" value="Chromosome"/>
</dbReference>
<name>A0A222GA99_9GAMM</name>
<dbReference type="SUPFAM" id="SSF52540">
    <property type="entry name" value="P-loop containing nucleoside triphosphate hydrolases"/>
    <property type="match status" value="1"/>
</dbReference>
<accession>A0A222GA99</accession>
<feature type="coiled-coil region" evidence="1">
    <location>
        <begin position="354"/>
        <end position="443"/>
    </location>
</feature>
<gene>
    <name evidence="2" type="ORF">B5D82_12760</name>
</gene>
<protein>
    <submittedName>
        <fullName evidence="2">DUF3732 domain-containing protein</fullName>
    </submittedName>
</protein>
<sequence>MKPYVAFIGVVDKKEQCHYVEFSQGLNVVTGKSSTGKSALIEIFDYCLASSEYTIPVGKITENAAIYFTIFKKENGYLVVARKPKERKGFYQEVASDDLPVNEGVLEINSNWFKLGYFIAEYNYKKKLGLFFGLNVNDIETNNDDRNFFGKRKPSPSIRSFMSFMLQHQNLIANKHAVFYRFDEKEKREQAIDHFKIFLGFVDQSYFLKKQELADLEKKKRRIELSLPKRQQLLQQREAKLNSKLHEYHALSGIPLVNANSLDILKEPLSWLDSIKEKKVDFDASSDANTKLIAELEKAMKEEFSSLRKLEGEIRAINSTIEISTNYFKSISAINYPHEITESINECPFCNSVTDKLEHEADELTKAINWLNEEITIQKPQQYDYEPKLQSLKLEIGIKKETLATLKRKIDGVVANNKEVERRQNLREQIMKAKLSIEIYLEEIINDEAPADTDNQLSLLVDKIKGLNKELKAYAVEKKISDAEKELKTTMDSIGQNLDFEEFYKDPVDINFSLESFDIWLKAKKEKVFLRSMGSGANWLYCHLSLFLSLQKLFCSLGDSCSIPPILFIDQPTQVYFPNVANDNAEKFNVEKISTINRLENVDEDIKSVENFFNEIITFCEDTEFETGHMPQIIISDHADDLNLSEGRVFEDYVRARWRNRGFIAD</sequence>
<organism evidence="2 3">
    <name type="scientific">Cognaticolwellia beringensis</name>
    <dbReference type="NCBI Taxonomy" id="1967665"/>
    <lineage>
        <taxon>Bacteria</taxon>
        <taxon>Pseudomonadati</taxon>
        <taxon>Pseudomonadota</taxon>
        <taxon>Gammaproteobacteria</taxon>
        <taxon>Alteromonadales</taxon>
        <taxon>Colwelliaceae</taxon>
        <taxon>Cognaticolwellia</taxon>
    </lineage>
</organism>
<dbReference type="AlphaFoldDB" id="A0A222GA99"/>
<dbReference type="RefSeq" id="WP_081152028.1">
    <property type="nucleotide sequence ID" value="NZ_CP020465.1"/>
</dbReference>
<dbReference type="InterPro" id="IPR022205">
    <property type="entry name" value="DUF3732"/>
</dbReference>
<evidence type="ECO:0000313" key="2">
    <source>
        <dbReference type="EMBL" id="ASP48563.1"/>
    </source>
</evidence>
<evidence type="ECO:0000313" key="3">
    <source>
        <dbReference type="Proteomes" id="UP000202259"/>
    </source>
</evidence>
<proteinExistence type="predicted"/>
<dbReference type="KEGG" id="cber:B5D82_12760"/>